<evidence type="ECO:0000259" key="3">
    <source>
        <dbReference type="PROSITE" id="PS51186"/>
    </source>
</evidence>
<dbReference type="EMBL" id="FXAG01000002">
    <property type="protein sequence ID" value="SME98094.1"/>
    <property type="molecule type" value="Genomic_DNA"/>
</dbReference>
<keyword evidence="1 4" id="KW-0808">Transferase</keyword>
<accession>A0A1Y6BAP6</accession>
<evidence type="ECO:0000256" key="1">
    <source>
        <dbReference type="ARBA" id="ARBA00022679"/>
    </source>
</evidence>
<evidence type="ECO:0000256" key="2">
    <source>
        <dbReference type="ARBA" id="ARBA00023315"/>
    </source>
</evidence>
<keyword evidence="5" id="KW-1185">Reference proteome</keyword>
<feature type="domain" description="N-acetyltransferase" evidence="3">
    <location>
        <begin position="3"/>
        <end position="164"/>
    </location>
</feature>
<keyword evidence="2" id="KW-0012">Acyltransferase</keyword>
<dbReference type="Gene3D" id="3.40.630.30">
    <property type="match status" value="1"/>
</dbReference>
<dbReference type="AlphaFoldDB" id="A0A1Y6BAP6"/>
<dbReference type="RefSeq" id="WP_085274842.1">
    <property type="nucleotide sequence ID" value="NZ_FXAG01000002.1"/>
</dbReference>
<dbReference type="InterPro" id="IPR050832">
    <property type="entry name" value="Bact_Acetyltransf"/>
</dbReference>
<reference evidence="5" key="1">
    <citation type="submission" date="2017-04" db="EMBL/GenBank/DDBJ databases">
        <authorList>
            <person name="Varghese N."/>
            <person name="Submissions S."/>
        </authorList>
    </citation>
    <scope>NUCLEOTIDE SEQUENCE [LARGE SCALE GENOMIC DNA]</scope>
    <source>
        <strain evidence="5">DSM 22618</strain>
    </source>
</reference>
<proteinExistence type="predicted"/>
<organism evidence="4 5">
    <name type="scientific">Pseudogulbenkiania subflava DSM 22618</name>
    <dbReference type="NCBI Taxonomy" id="1123014"/>
    <lineage>
        <taxon>Bacteria</taxon>
        <taxon>Pseudomonadati</taxon>
        <taxon>Pseudomonadota</taxon>
        <taxon>Betaproteobacteria</taxon>
        <taxon>Neisseriales</taxon>
        <taxon>Chromobacteriaceae</taxon>
        <taxon>Pseudogulbenkiania</taxon>
    </lineage>
</organism>
<dbReference type="Pfam" id="PF00583">
    <property type="entry name" value="Acetyltransf_1"/>
    <property type="match status" value="1"/>
</dbReference>
<name>A0A1Y6BAP6_9NEIS</name>
<dbReference type="PANTHER" id="PTHR43877">
    <property type="entry name" value="AMINOALKYLPHOSPHONATE N-ACETYLTRANSFERASE-RELATED-RELATED"/>
    <property type="match status" value="1"/>
</dbReference>
<dbReference type="SUPFAM" id="SSF55729">
    <property type="entry name" value="Acyl-CoA N-acyltransferases (Nat)"/>
    <property type="match status" value="1"/>
</dbReference>
<sequence length="170" mass="18895">MSYPIRRADVADAPALQVLFSCPSVVRNSLQLPYPSLSHWQTRLAELPDSTHALVACDAEDRAIAYGALMRPPQLRRAHTASLALAVHEDWQGKGVGRQLLGALLEYADSWLGLTRLELHVYADNERAIALYRQLGFEEEGRLRADSFRDGEFVDGLLMARLRGPLAGRS</sequence>
<evidence type="ECO:0000313" key="4">
    <source>
        <dbReference type="EMBL" id="SME98094.1"/>
    </source>
</evidence>
<dbReference type="Proteomes" id="UP000192920">
    <property type="component" value="Unassembled WGS sequence"/>
</dbReference>
<dbReference type="STRING" id="1123014.SAMN02745746_00481"/>
<dbReference type="InterPro" id="IPR016181">
    <property type="entry name" value="Acyl_CoA_acyltransferase"/>
</dbReference>
<dbReference type="PROSITE" id="PS51186">
    <property type="entry name" value="GNAT"/>
    <property type="match status" value="1"/>
</dbReference>
<gene>
    <name evidence="4" type="ORF">SAMN02745746_00481</name>
</gene>
<evidence type="ECO:0000313" key="5">
    <source>
        <dbReference type="Proteomes" id="UP000192920"/>
    </source>
</evidence>
<dbReference type="GO" id="GO:0016747">
    <property type="term" value="F:acyltransferase activity, transferring groups other than amino-acyl groups"/>
    <property type="evidence" value="ECO:0007669"/>
    <property type="project" value="InterPro"/>
</dbReference>
<dbReference type="InterPro" id="IPR000182">
    <property type="entry name" value="GNAT_dom"/>
</dbReference>
<protein>
    <submittedName>
        <fullName evidence="4">Putative acetyltransferase</fullName>
    </submittedName>
</protein>
<dbReference type="CDD" id="cd04301">
    <property type="entry name" value="NAT_SF"/>
    <property type="match status" value="1"/>
</dbReference>